<protein>
    <recommendedName>
        <fullName evidence="2">DUF5658 domain-containing protein</fullName>
    </recommendedName>
</protein>
<accession>A0A1F4YD31</accession>
<dbReference type="InterPro" id="IPR043717">
    <property type="entry name" value="DUF5658"/>
</dbReference>
<sequence>MNNPAENPQKNNLKEDAKEAVTNFLQSKKDGWEKLSSGERIYATNIGVLILMGVADVVTTHVFLSMGYQESNPIARFGIEKIGELATLALGLSRLAVPIALFEFVRKQNHIKEGNLSLRLCNSAYAAVVFTNAITPFVLPK</sequence>
<comment type="caution">
    <text evidence="3">The sequence shown here is derived from an EMBL/GenBank/DDBJ whole genome shotgun (WGS) entry which is preliminary data.</text>
</comment>
<name>A0A1F4YD31_9BACT</name>
<evidence type="ECO:0000313" key="4">
    <source>
        <dbReference type="Proteomes" id="UP000178176"/>
    </source>
</evidence>
<evidence type="ECO:0000259" key="2">
    <source>
        <dbReference type="Pfam" id="PF18902"/>
    </source>
</evidence>
<dbReference type="EMBL" id="MEXH01000027">
    <property type="protein sequence ID" value="OGC91875.1"/>
    <property type="molecule type" value="Genomic_DNA"/>
</dbReference>
<keyword evidence="1" id="KW-0472">Membrane</keyword>
<dbReference type="Pfam" id="PF18902">
    <property type="entry name" value="DUF5658"/>
    <property type="match status" value="1"/>
</dbReference>
<dbReference type="Proteomes" id="UP000178176">
    <property type="component" value="Unassembled WGS sequence"/>
</dbReference>
<feature type="domain" description="DUF5658" evidence="2">
    <location>
        <begin position="48"/>
        <end position="133"/>
    </location>
</feature>
<feature type="transmembrane region" description="Helical" evidence="1">
    <location>
        <begin position="117"/>
        <end position="139"/>
    </location>
</feature>
<evidence type="ECO:0000313" key="3">
    <source>
        <dbReference type="EMBL" id="OGC91875.1"/>
    </source>
</evidence>
<organism evidence="3 4">
    <name type="scientific">Candidatus Amesbacteria bacterium RIFCSPHIGHO2_01_FULL_48_32b</name>
    <dbReference type="NCBI Taxonomy" id="1797253"/>
    <lineage>
        <taxon>Bacteria</taxon>
        <taxon>Candidatus Amesiibacteriota</taxon>
    </lineage>
</organism>
<dbReference type="AlphaFoldDB" id="A0A1F4YD31"/>
<feature type="transmembrane region" description="Helical" evidence="1">
    <location>
        <begin position="42"/>
        <end position="65"/>
    </location>
</feature>
<reference evidence="3 4" key="1">
    <citation type="journal article" date="2016" name="Nat. Commun.">
        <title>Thousands of microbial genomes shed light on interconnected biogeochemical processes in an aquifer system.</title>
        <authorList>
            <person name="Anantharaman K."/>
            <person name="Brown C.T."/>
            <person name="Hug L.A."/>
            <person name="Sharon I."/>
            <person name="Castelle C.J."/>
            <person name="Probst A.J."/>
            <person name="Thomas B.C."/>
            <person name="Singh A."/>
            <person name="Wilkins M.J."/>
            <person name="Karaoz U."/>
            <person name="Brodie E.L."/>
            <person name="Williams K.H."/>
            <person name="Hubbard S.S."/>
            <person name="Banfield J.F."/>
        </authorList>
    </citation>
    <scope>NUCLEOTIDE SEQUENCE [LARGE SCALE GENOMIC DNA]</scope>
</reference>
<gene>
    <name evidence="3" type="ORF">A2876_03945</name>
</gene>
<evidence type="ECO:0000256" key="1">
    <source>
        <dbReference type="SAM" id="Phobius"/>
    </source>
</evidence>
<feature type="transmembrane region" description="Helical" evidence="1">
    <location>
        <begin position="85"/>
        <end position="105"/>
    </location>
</feature>
<keyword evidence="1" id="KW-0812">Transmembrane</keyword>
<proteinExistence type="predicted"/>
<keyword evidence="1" id="KW-1133">Transmembrane helix</keyword>